<evidence type="ECO:0000256" key="6">
    <source>
        <dbReference type="SAM" id="MobiDB-lite"/>
    </source>
</evidence>
<dbReference type="PANTHER" id="PTHR43343:SF3">
    <property type="entry name" value="PROTEASE DO-LIKE 8, CHLOROPLASTIC"/>
    <property type="match status" value="1"/>
</dbReference>
<dbReference type="SUPFAM" id="SSF50494">
    <property type="entry name" value="Trypsin-like serine proteases"/>
    <property type="match status" value="1"/>
</dbReference>
<feature type="compositionally biased region" description="Basic and acidic residues" evidence="6">
    <location>
        <begin position="468"/>
        <end position="479"/>
    </location>
</feature>
<proteinExistence type="predicted"/>
<dbReference type="Pfam" id="PF13180">
    <property type="entry name" value="PDZ_2"/>
    <property type="match status" value="1"/>
</dbReference>
<gene>
    <name evidence="8" type="ORF">WG926_17615</name>
</gene>
<dbReference type="NCBIfam" id="TIGR02037">
    <property type="entry name" value="degP_htrA_DO"/>
    <property type="match status" value="1"/>
</dbReference>
<dbReference type="EMBL" id="JBBKTW010000006">
    <property type="protein sequence ID" value="MEN2990140.1"/>
    <property type="molecule type" value="Genomic_DNA"/>
</dbReference>
<evidence type="ECO:0000256" key="3">
    <source>
        <dbReference type="ARBA" id="ARBA00022737"/>
    </source>
</evidence>
<dbReference type="CDD" id="cd10839">
    <property type="entry name" value="cpPDZ1_DegP-like"/>
    <property type="match status" value="1"/>
</dbReference>
<sequence>MTSSDRSRTAISPRDFSARPVGAGRGIRPIRRLGAALMAGAALALPLAGVGGTMLAPMPASAAPLPQSFAPLAEQVMPAVVNISTTQEVERPSGPQGLPFDLPENSPFRQFFEPFMQNAPRGAPQVVNALGSGFIIDPDGYVVTNNHVIDSATEIKVTLEDKSQYTAKLIGTDPLTDVALLKIDAGRKLPAVNFGDSDAARVGDWVLAVGNPFGLGGSVTAGIVSARNRNIHAGPYDDFLQIDAAINQGNSGGPVFNGNGEVIGINTAIASPNGGSVGIGFSIPAKIASRVVTQLKETGSIQRGWLGVEIQPLTPEIAEALGMDEPAGALVARVLPGSPAGDAGLERGDVVTGVDGQPVKDARDLTRQIGDMPPDQRITLDVRRGGDSRQIKVKLGERPQDMASARGEPGQGGGGAGEAVASLGVRLAPLDDALRQRLGIDPSVNGVAVVDMLAPDAGPGGRPGGRPGDGHGAPRDARPGRPAPGGDGPELQPGDVIEQVGGTSVDRPSQVTALVDEARERGRDHVLLLVARGNESRFVAVPIQ</sequence>
<evidence type="ECO:0000259" key="7">
    <source>
        <dbReference type="PROSITE" id="PS50106"/>
    </source>
</evidence>
<accession>A0ABU9YNJ1</accession>
<evidence type="ECO:0000313" key="9">
    <source>
        <dbReference type="Proteomes" id="UP001413721"/>
    </source>
</evidence>
<dbReference type="SMART" id="SM00228">
    <property type="entry name" value="PDZ"/>
    <property type="match status" value="2"/>
</dbReference>
<keyword evidence="1" id="KW-0645">Protease</keyword>
<dbReference type="InterPro" id="IPR001940">
    <property type="entry name" value="Peptidase_S1C"/>
</dbReference>
<dbReference type="Gene3D" id="2.40.10.120">
    <property type="match status" value="1"/>
</dbReference>
<keyword evidence="3" id="KW-0677">Repeat</keyword>
<dbReference type="InterPro" id="IPR009003">
    <property type="entry name" value="Peptidase_S1_PA"/>
</dbReference>
<keyword evidence="9" id="KW-1185">Reference proteome</keyword>
<dbReference type="Proteomes" id="UP001413721">
    <property type="component" value="Unassembled WGS sequence"/>
</dbReference>
<dbReference type="Pfam" id="PF13365">
    <property type="entry name" value="Trypsin_2"/>
    <property type="match status" value="1"/>
</dbReference>
<evidence type="ECO:0000256" key="5">
    <source>
        <dbReference type="ARBA" id="ARBA00022825"/>
    </source>
</evidence>
<evidence type="ECO:0000256" key="4">
    <source>
        <dbReference type="ARBA" id="ARBA00022801"/>
    </source>
</evidence>
<keyword evidence="5" id="KW-0720">Serine protease</keyword>
<feature type="region of interest" description="Disordered" evidence="6">
    <location>
        <begin position="384"/>
        <end position="418"/>
    </location>
</feature>
<dbReference type="InterPro" id="IPR051201">
    <property type="entry name" value="Chloro_Bact_Ser_Proteases"/>
</dbReference>
<feature type="domain" description="PDZ" evidence="7">
    <location>
        <begin position="291"/>
        <end position="361"/>
    </location>
</feature>
<dbReference type="SUPFAM" id="SSF50156">
    <property type="entry name" value="PDZ domain-like"/>
    <property type="match status" value="2"/>
</dbReference>
<dbReference type="Gene3D" id="2.30.42.10">
    <property type="match status" value="2"/>
</dbReference>
<name>A0ABU9YNJ1_9PROT</name>
<dbReference type="RefSeq" id="WP_345937930.1">
    <property type="nucleotide sequence ID" value="NZ_JBBKTW010000006.1"/>
</dbReference>
<evidence type="ECO:0000313" key="8">
    <source>
        <dbReference type="EMBL" id="MEN2990140.1"/>
    </source>
</evidence>
<comment type="caution">
    <text evidence="8">The sequence shown here is derived from an EMBL/GenBank/DDBJ whole genome shotgun (WGS) entry which is preliminary data.</text>
</comment>
<evidence type="ECO:0000256" key="2">
    <source>
        <dbReference type="ARBA" id="ARBA00022729"/>
    </source>
</evidence>
<dbReference type="InterPro" id="IPR001478">
    <property type="entry name" value="PDZ"/>
</dbReference>
<feature type="compositionally biased region" description="Basic and acidic residues" evidence="6">
    <location>
        <begin position="384"/>
        <end position="400"/>
    </location>
</feature>
<dbReference type="PANTHER" id="PTHR43343">
    <property type="entry name" value="PEPTIDASE S12"/>
    <property type="match status" value="1"/>
</dbReference>
<dbReference type="InterPro" id="IPR036034">
    <property type="entry name" value="PDZ_sf"/>
</dbReference>
<protein>
    <submittedName>
        <fullName evidence="8">DegQ family serine endoprotease</fullName>
    </submittedName>
</protein>
<dbReference type="PROSITE" id="PS50106">
    <property type="entry name" value="PDZ"/>
    <property type="match status" value="1"/>
</dbReference>
<feature type="region of interest" description="Disordered" evidence="6">
    <location>
        <begin position="454"/>
        <end position="509"/>
    </location>
</feature>
<evidence type="ECO:0000256" key="1">
    <source>
        <dbReference type="ARBA" id="ARBA00022670"/>
    </source>
</evidence>
<dbReference type="PRINTS" id="PR00834">
    <property type="entry name" value="PROTEASES2C"/>
</dbReference>
<feature type="region of interest" description="Disordered" evidence="6">
    <location>
        <begin position="1"/>
        <end position="23"/>
    </location>
</feature>
<organism evidence="8 9">
    <name type="scientific">Tistrella arctica</name>
    <dbReference type="NCBI Taxonomy" id="3133430"/>
    <lineage>
        <taxon>Bacteria</taxon>
        <taxon>Pseudomonadati</taxon>
        <taxon>Pseudomonadota</taxon>
        <taxon>Alphaproteobacteria</taxon>
        <taxon>Geminicoccales</taxon>
        <taxon>Geminicoccaceae</taxon>
        <taxon>Tistrella</taxon>
    </lineage>
</organism>
<dbReference type="InterPro" id="IPR011782">
    <property type="entry name" value="Pept_S1C_Do"/>
</dbReference>
<keyword evidence="4" id="KW-0378">Hydrolase</keyword>
<keyword evidence="2" id="KW-0732">Signal</keyword>
<reference evidence="8 9" key="1">
    <citation type="submission" date="2024-03" db="EMBL/GenBank/DDBJ databases">
        <title>High-quality draft genome sequencing of Tistrella sp. BH-R2-4.</title>
        <authorList>
            <person name="Dong C."/>
        </authorList>
    </citation>
    <scope>NUCLEOTIDE SEQUENCE [LARGE SCALE GENOMIC DNA]</scope>
    <source>
        <strain evidence="8 9">BH-R2-4</strain>
    </source>
</reference>
<feature type="compositionally biased region" description="Gly residues" evidence="6">
    <location>
        <begin position="458"/>
        <end position="467"/>
    </location>
</feature>